<dbReference type="GO" id="GO:0006412">
    <property type="term" value="P:translation"/>
    <property type="evidence" value="ECO:0007669"/>
    <property type="project" value="UniProtKB-KW"/>
</dbReference>
<dbReference type="Gene3D" id="3.30.70.240">
    <property type="match status" value="1"/>
</dbReference>
<dbReference type="RefSeq" id="WP_072948577.1">
    <property type="nucleotide sequence ID" value="NZ_FRCT01000002.1"/>
</dbReference>
<dbReference type="Gene3D" id="2.40.30.10">
    <property type="entry name" value="Translation factors"/>
    <property type="match status" value="1"/>
</dbReference>
<dbReference type="InterPro" id="IPR000795">
    <property type="entry name" value="T_Tr_GTP-bd_dom"/>
</dbReference>
<dbReference type="PANTHER" id="PTHR43261:SF1">
    <property type="entry name" value="RIBOSOME-RELEASING FACTOR 2, MITOCHONDRIAL"/>
    <property type="match status" value="1"/>
</dbReference>
<evidence type="ECO:0000256" key="1">
    <source>
        <dbReference type="ARBA" id="ARBA00022741"/>
    </source>
</evidence>
<dbReference type="InterPro" id="IPR009000">
    <property type="entry name" value="Transl_B-barrel_sf"/>
</dbReference>
<dbReference type="Proteomes" id="UP000184394">
    <property type="component" value="Unassembled WGS sequence"/>
</dbReference>
<evidence type="ECO:0000256" key="2">
    <source>
        <dbReference type="ARBA" id="ARBA00022917"/>
    </source>
</evidence>
<dbReference type="NCBIfam" id="TIGR00231">
    <property type="entry name" value="small_GTP"/>
    <property type="match status" value="1"/>
</dbReference>
<sequence length="856" mass="96347">MKKITVGITAHVDSGKTTLAEAMLYKTGTIRKLGRVDSGNSTLDTNSIERERGITIFSSQAEFSTDNTCFTLLDTPGHVDFSAETERTMCVLDYAILVISGTDGVQSHTSTLWKLLRKYEIPVFIFVNKMDLIGADKSFIVKNLASRLSENCVDFSGTDAEISENSAMCCEDLMEQYVSEGKVDDTSIINAIAERRIFPCFFGSALKMEGIEEFINLLDRFTCEPEHKSEFGAKIYKISYDPKGSRLTHMKIIGGQLKMREELIYNDADGNEVSGKLSSIRFYSGEKFRTAETAMAGEICAVTGLNGTYAGQGLGIAENSGQAFLEPVMTYKIILPDEKNIYEAIKELRLLEDEDPQLHILWNEQNREIHIQLMGAVQLEVLTKLIEEKFGYTVHFSNGAVTYKETIIDAVEGVGHYEPLRHYAEAHILMEPLPTGSGLHFDTDCSEDELDRNWQRLILTHLAEKTHIGVLTGSPITDMKLTLVSGKAHLKHTEGGDFRQATYRAVRQGLRNAESVLLEPYYNYELEIPTENVGRAISDLQHMSAEFDTPENSGEMSVIRGSAPVSEINDYQSEVIAYTHGKGHLSFNVAGYRKCHNTDEVISAIGYDCDSDTENSADSVFCSHGAGFIVKWNEVYEHMHLPLKLSQGIDAESSEQKIAKAKRFIEKAVSDEELMEIFERTYGKINRDPVRAFKKTKAISIEDKKIHLPKYEGPDYLLVDGYNIIFAWEDLKKISEENLDAARGELINRMCNYQGYDGSELILVFDAYRVKGKHREVEKYCNINIVYTKESETADSYIERVSHELSRNHRVRVATSDGIEQMIILGNGAMRISAAEFRKRYDAAERSIKEFIDSMK</sequence>
<dbReference type="InterPro" id="IPR035650">
    <property type="entry name" value="Tet_C"/>
</dbReference>
<keyword evidence="1" id="KW-0547">Nucleotide-binding</keyword>
<evidence type="ECO:0000256" key="3">
    <source>
        <dbReference type="ARBA" id="ARBA00023134"/>
    </source>
</evidence>
<dbReference type="Pfam" id="PF00009">
    <property type="entry name" value="GTP_EFTU"/>
    <property type="match status" value="1"/>
</dbReference>
<dbReference type="Gene3D" id="3.40.50.300">
    <property type="entry name" value="P-loop containing nucleotide triphosphate hydrolases"/>
    <property type="match status" value="1"/>
</dbReference>
<dbReference type="PRINTS" id="PR00315">
    <property type="entry name" value="ELONGATNFCT"/>
</dbReference>
<dbReference type="Pfam" id="PF05991">
    <property type="entry name" value="NYN_YacP"/>
    <property type="match status" value="1"/>
</dbReference>
<organism evidence="6 7">
    <name type="scientific">Ruminococcus flavefaciens</name>
    <dbReference type="NCBI Taxonomy" id="1265"/>
    <lineage>
        <taxon>Bacteria</taxon>
        <taxon>Bacillati</taxon>
        <taxon>Bacillota</taxon>
        <taxon>Clostridia</taxon>
        <taxon>Eubacteriales</taxon>
        <taxon>Oscillospiraceae</taxon>
        <taxon>Ruminococcus</taxon>
    </lineage>
</organism>
<gene>
    <name evidence="6" type="ORF">SAMN04487860_102173</name>
</gene>
<evidence type="ECO:0000259" key="5">
    <source>
        <dbReference type="PROSITE" id="PS51722"/>
    </source>
</evidence>
<keyword evidence="2" id="KW-0648">Protein biosynthesis</keyword>
<dbReference type="InterPro" id="IPR035647">
    <property type="entry name" value="EFG_III/V"/>
</dbReference>
<dbReference type="EMBL" id="FRCT01000002">
    <property type="protein sequence ID" value="SHM24575.1"/>
    <property type="molecule type" value="Genomic_DNA"/>
</dbReference>
<dbReference type="PROSITE" id="PS00301">
    <property type="entry name" value="G_TR_1"/>
    <property type="match status" value="1"/>
</dbReference>
<dbReference type="SUPFAM" id="SSF52540">
    <property type="entry name" value="P-loop containing nucleoside triphosphate hydrolases"/>
    <property type="match status" value="1"/>
</dbReference>
<dbReference type="AlphaFoldDB" id="A0A1M7H7Z0"/>
<dbReference type="Gene3D" id="3.30.230.10">
    <property type="match status" value="1"/>
</dbReference>
<dbReference type="InterPro" id="IPR005225">
    <property type="entry name" value="Small_GTP-bd"/>
</dbReference>
<dbReference type="GO" id="GO:0005525">
    <property type="term" value="F:GTP binding"/>
    <property type="evidence" value="ECO:0007669"/>
    <property type="project" value="UniProtKB-KW"/>
</dbReference>
<name>A0A1M7H7Z0_RUMFL</name>
<dbReference type="InterPro" id="IPR005517">
    <property type="entry name" value="Transl_elong_EFG/EF2_IV"/>
</dbReference>
<dbReference type="InterPro" id="IPR027417">
    <property type="entry name" value="P-loop_NTPase"/>
</dbReference>
<reference evidence="6 7" key="1">
    <citation type="submission" date="2016-11" db="EMBL/GenBank/DDBJ databases">
        <authorList>
            <person name="Jaros S."/>
            <person name="Januszkiewicz K."/>
            <person name="Wedrychowicz H."/>
        </authorList>
    </citation>
    <scope>NUCLEOTIDE SEQUENCE [LARGE SCALE GENOMIC DNA]</scope>
    <source>
        <strain evidence="6 7">Y1</strain>
    </source>
</reference>
<dbReference type="Pfam" id="PF00679">
    <property type="entry name" value="EFG_C"/>
    <property type="match status" value="1"/>
</dbReference>
<keyword evidence="3" id="KW-0342">GTP-binding</keyword>
<dbReference type="OrthoDB" id="9801472at2"/>
<dbReference type="CDD" id="cd03711">
    <property type="entry name" value="Tet_C"/>
    <property type="match status" value="1"/>
</dbReference>
<dbReference type="SUPFAM" id="SSF50447">
    <property type="entry name" value="Translation proteins"/>
    <property type="match status" value="1"/>
</dbReference>
<feature type="domain" description="Tr-type G" evidence="5">
    <location>
        <begin position="1"/>
        <end position="226"/>
    </location>
</feature>
<dbReference type="GO" id="GO:0032790">
    <property type="term" value="P:ribosome disassembly"/>
    <property type="evidence" value="ECO:0007669"/>
    <property type="project" value="TreeGrafter"/>
</dbReference>
<dbReference type="CDD" id="cd10912">
    <property type="entry name" value="PIN_YacP-like"/>
    <property type="match status" value="1"/>
</dbReference>
<dbReference type="PROSITE" id="PS51722">
    <property type="entry name" value="G_TR_2"/>
    <property type="match status" value="1"/>
</dbReference>
<dbReference type="InterPro" id="IPR014721">
    <property type="entry name" value="Ribsml_uS5_D2-typ_fold_subgr"/>
</dbReference>
<evidence type="ECO:0000313" key="7">
    <source>
        <dbReference type="Proteomes" id="UP000184394"/>
    </source>
</evidence>
<dbReference type="PANTHER" id="PTHR43261">
    <property type="entry name" value="TRANSLATION ELONGATION FACTOR G-RELATED"/>
    <property type="match status" value="1"/>
</dbReference>
<dbReference type="GO" id="GO:0003924">
    <property type="term" value="F:GTPase activity"/>
    <property type="evidence" value="ECO:0007669"/>
    <property type="project" value="InterPro"/>
</dbReference>
<dbReference type="Pfam" id="PF03764">
    <property type="entry name" value="EFG_IV"/>
    <property type="match status" value="1"/>
</dbReference>
<dbReference type="SMART" id="SM00889">
    <property type="entry name" value="EFG_IV"/>
    <property type="match status" value="1"/>
</dbReference>
<protein>
    <submittedName>
        <fullName evidence="6">Small GTP-binding protein domain-containing protein</fullName>
    </submittedName>
</protein>
<keyword evidence="4" id="KW-0046">Antibiotic resistance</keyword>
<dbReference type="SUPFAM" id="SSF54980">
    <property type="entry name" value="EF-G C-terminal domain-like"/>
    <property type="match status" value="2"/>
</dbReference>
<dbReference type="Gene3D" id="3.30.70.870">
    <property type="entry name" value="Elongation Factor G (Translational Gtpase), domain 3"/>
    <property type="match status" value="1"/>
</dbReference>
<dbReference type="SMART" id="SM00838">
    <property type="entry name" value="EFG_C"/>
    <property type="match status" value="1"/>
</dbReference>
<accession>A0A1M7H7Z0</accession>
<dbReference type="InterPro" id="IPR010298">
    <property type="entry name" value="YacP-like"/>
</dbReference>
<dbReference type="InterPro" id="IPR020568">
    <property type="entry name" value="Ribosomal_Su5_D2-typ_SF"/>
</dbReference>
<dbReference type="GO" id="GO:0046677">
    <property type="term" value="P:response to antibiotic"/>
    <property type="evidence" value="ECO:0007669"/>
    <property type="project" value="UniProtKB-KW"/>
</dbReference>
<dbReference type="InterPro" id="IPR031157">
    <property type="entry name" value="G_TR_CS"/>
</dbReference>
<proteinExistence type="predicted"/>
<dbReference type="SUPFAM" id="SSF54211">
    <property type="entry name" value="Ribosomal protein S5 domain 2-like"/>
    <property type="match status" value="1"/>
</dbReference>
<dbReference type="InterPro" id="IPR000640">
    <property type="entry name" value="EFG_V-like"/>
</dbReference>
<evidence type="ECO:0000313" key="6">
    <source>
        <dbReference type="EMBL" id="SHM24575.1"/>
    </source>
</evidence>
<evidence type="ECO:0000256" key="4">
    <source>
        <dbReference type="ARBA" id="ARBA00023251"/>
    </source>
</evidence>